<dbReference type="EMBL" id="CP031148">
    <property type="protein sequence ID" value="AXG11019.1"/>
    <property type="molecule type" value="Genomic_DNA"/>
</dbReference>
<organism evidence="1 4">
    <name type="scientific">Haloplanus rubicundus</name>
    <dbReference type="NCBI Taxonomy" id="1547898"/>
    <lineage>
        <taxon>Archaea</taxon>
        <taxon>Methanobacteriati</taxon>
        <taxon>Methanobacteriota</taxon>
        <taxon>Stenosarchaea group</taxon>
        <taxon>Halobacteria</taxon>
        <taxon>Halobacteriales</taxon>
        <taxon>Haloferacaceae</taxon>
        <taxon>Haloplanus</taxon>
    </lineage>
</organism>
<name>A0A345E5Y2_9EURY</name>
<protein>
    <submittedName>
        <fullName evidence="1">Uncharacterized protein</fullName>
    </submittedName>
</protein>
<keyword evidence="4" id="KW-1185">Reference proteome</keyword>
<evidence type="ECO:0000313" key="4">
    <source>
        <dbReference type="Proteomes" id="UP000253273"/>
    </source>
</evidence>
<proteinExistence type="predicted"/>
<dbReference type="AlphaFoldDB" id="A0A345E5Y2"/>
<dbReference type="EMBL" id="CP031150">
    <property type="protein sequence ID" value="AXG07604.1"/>
    <property type="molecule type" value="Genomic_DNA"/>
</dbReference>
<dbReference type="Proteomes" id="UP000252985">
    <property type="component" value="Chromosome"/>
</dbReference>
<dbReference type="KEGG" id="haj:DU500_14855"/>
<sequence>MGLVSTWSEAGDLTANRIESVRRGQPAVVAFRYRIRIPEGTINLKEGVDIVHDDDLVVRRFRDVDRRVDSPGLYTWEDAMTFETAEWPLGDLTATAAIGELQLHRTSERVSTTFEVTSA</sequence>
<accession>A0A345E5Y2</accession>
<reference evidence="1 4" key="2">
    <citation type="submission" date="2018-07" db="EMBL/GenBank/DDBJ databases">
        <title>Genome sequences of Haloplanus sp. CBA1113.</title>
        <authorList>
            <person name="Kim Y.B."/>
            <person name="Roh S.W."/>
        </authorList>
    </citation>
    <scope>NUCLEOTIDE SEQUENCE [LARGE SCALE GENOMIC DNA]</scope>
    <source>
        <strain evidence="1 4">CBA1113</strain>
    </source>
</reference>
<evidence type="ECO:0000313" key="3">
    <source>
        <dbReference type="Proteomes" id="UP000252985"/>
    </source>
</evidence>
<reference evidence="2 3" key="1">
    <citation type="submission" date="2018-07" db="EMBL/GenBank/DDBJ databases">
        <title>Genome sequences of Haloplanus sp. CBA1112.</title>
        <authorList>
            <person name="Kim Y.B."/>
            <person name="Roh S.W."/>
        </authorList>
    </citation>
    <scope>NUCLEOTIDE SEQUENCE [LARGE SCALE GENOMIC DNA]</scope>
    <source>
        <strain evidence="2 3">CBA1112</strain>
    </source>
</reference>
<evidence type="ECO:0000313" key="1">
    <source>
        <dbReference type="EMBL" id="AXG07604.1"/>
    </source>
</evidence>
<dbReference type="Proteomes" id="UP000253273">
    <property type="component" value="Chromosome"/>
</dbReference>
<accession>A0A345EFP7</accession>
<gene>
    <name evidence="2" type="ORF">DU484_14825</name>
    <name evidence="1" type="ORF">DU500_14855</name>
</gene>
<evidence type="ECO:0000313" key="2">
    <source>
        <dbReference type="EMBL" id="AXG11019.1"/>
    </source>
</evidence>
<dbReference type="KEGG" id="haq:DU484_14825"/>